<dbReference type="AlphaFoldDB" id="A0A177ECB9"/>
<dbReference type="InterPro" id="IPR009072">
    <property type="entry name" value="Histone-fold"/>
</dbReference>
<dbReference type="GO" id="GO:0005669">
    <property type="term" value="C:transcription factor TFIID complex"/>
    <property type="evidence" value="ECO:0007669"/>
    <property type="project" value="EnsemblFungi"/>
</dbReference>
<comment type="similarity">
    <text evidence="2">Belongs to the TAF9 family.</text>
</comment>
<dbReference type="GO" id="GO:0051123">
    <property type="term" value="P:RNA polymerase II preinitiation complex assembly"/>
    <property type="evidence" value="ECO:0007669"/>
    <property type="project" value="TreeGrafter"/>
</dbReference>
<keyword evidence="5" id="KW-0539">Nucleus</keyword>
<keyword evidence="6" id="KW-0396">Initiation factor</keyword>
<dbReference type="GO" id="GO:0003713">
    <property type="term" value="F:transcription coactivator activity"/>
    <property type="evidence" value="ECO:0007669"/>
    <property type="project" value="TreeGrafter"/>
</dbReference>
<dbReference type="InterPro" id="IPR051431">
    <property type="entry name" value="TFIID_subunit_9"/>
</dbReference>
<organism evidence="6 7">
    <name type="scientific">Nematocida displodere</name>
    <dbReference type="NCBI Taxonomy" id="1805483"/>
    <lineage>
        <taxon>Eukaryota</taxon>
        <taxon>Fungi</taxon>
        <taxon>Fungi incertae sedis</taxon>
        <taxon>Microsporidia</taxon>
        <taxon>Nematocida</taxon>
    </lineage>
</organism>
<dbReference type="GO" id="GO:0016251">
    <property type="term" value="F:RNA polymerase II general transcription initiation factor activity"/>
    <property type="evidence" value="ECO:0007669"/>
    <property type="project" value="TreeGrafter"/>
</dbReference>
<evidence type="ECO:0000256" key="3">
    <source>
        <dbReference type="ARBA" id="ARBA00023015"/>
    </source>
</evidence>
<protein>
    <submittedName>
        <fullName evidence="6">Transcription initiation factor TFIID subunit 9B</fullName>
    </submittedName>
</protein>
<gene>
    <name evidence="6" type="ORF">NEDG_00736</name>
</gene>
<dbReference type="PANTHER" id="PTHR48068">
    <property type="entry name" value="TAF9 RNA POLYMERASE II, TATA BOX-BINDING PROTEIN (TBP)-ASSOCIATED FACTOR"/>
    <property type="match status" value="1"/>
</dbReference>
<dbReference type="VEuPathDB" id="MicrosporidiaDB:NEDG_00736"/>
<keyword evidence="7" id="KW-1185">Reference proteome</keyword>
<dbReference type="RefSeq" id="XP_067544251.1">
    <property type="nucleotide sequence ID" value="XM_067688154.1"/>
</dbReference>
<dbReference type="GO" id="GO:0000124">
    <property type="term" value="C:SAGA complex"/>
    <property type="evidence" value="ECO:0007669"/>
    <property type="project" value="EnsemblFungi"/>
</dbReference>
<reference evidence="6 7" key="1">
    <citation type="submission" date="2016-02" db="EMBL/GenBank/DDBJ databases">
        <title>Discovery of a natural microsporidian pathogen with a broad tissue tropism in Caenorhabditis elegans.</title>
        <authorList>
            <person name="Luallen R.J."/>
            <person name="Reinke A.W."/>
            <person name="Tong L."/>
            <person name="Botts M.R."/>
            <person name="Felix M.-A."/>
            <person name="Troemel E.R."/>
        </authorList>
    </citation>
    <scope>NUCLEOTIDE SEQUENCE [LARGE SCALE GENOMIC DNA]</scope>
    <source>
        <strain evidence="6 7">JUm2807</strain>
    </source>
</reference>
<dbReference type="Proteomes" id="UP000185944">
    <property type="component" value="Unassembled WGS sequence"/>
</dbReference>
<evidence type="ECO:0000313" key="6">
    <source>
        <dbReference type="EMBL" id="OAG29603.1"/>
    </source>
</evidence>
<dbReference type="SUPFAM" id="SSF47113">
    <property type="entry name" value="Histone-fold"/>
    <property type="match status" value="1"/>
</dbReference>
<dbReference type="EMBL" id="LTDL01000040">
    <property type="protein sequence ID" value="OAG29603.1"/>
    <property type="molecule type" value="Genomic_DNA"/>
</dbReference>
<comment type="caution">
    <text evidence="6">The sequence shown here is derived from an EMBL/GenBank/DDBJ whole genome shotgun (WGS) entry which is preliminary data.</text>
</comment>
<dbReference type="OrthoDB" id="341924at2759"/>
<dbReference type="GO" id="GO:0046982">
    <property type="term" value="F:protein heterodimerization activity"/>
    <property type="evidence" value="ECO:0007669"/>
    <property type="project" value="InterPro"/>
</dbReference>
<dbReference type="InterPro" id="IPR003162">
    <property type="entry name" value="TFIID-31"/>
</dbReference>
<evidence type="ECO:0000256" key="2">
    <source>
        <dbReference type="ARBA" id="ARBA00007646"/>
    </source>
</evidence>
<dbReference type="GeneID" id="93647086"/>
<keyword evidence="4" id="KW-0804">Transcription</keyword>
<accession>A0A177ECB9</accession>
<dbReference type="PANTHER" id="PTHR48068:SF4">
    <property type="entry name" value="TATA-BOX BINDING PROTEIN ASSOCIATED FACTOR 9"/>
    <property type="match status" value="1"/>
</dbReference>
<sequence length="136" mass="15427">MAAADNLAPRDAKIISLILRSVGIEECEPKVILQFLEVAYKYFAELLDDSMLYAAQVGRQTPNTKDIKLAMQTKIGKYFVPPPPRQFMLEISSRINAKPLVVAESSNLIRLPGDKASLLELYYATIRKDETRKRKR</sequence>
<evidence type="ECO:0000256" key="1">
    <source>
        <dbReference type="ARBA" id="ARBA00004123"/>
    </source>
</evidence>
<name>A0A177ECB9_9MICR</name>
<dbReference type="GO" id="GO:0003743">
    <property type="term" value="F:translation initiation factor activity"/>
    <property type="evidence" value="ECO:0007669"/>
    <property type="project" value="UniProtKB-KW"/>
</dbReference>
<proteinExistence type="inferred from homology"/>
<evidence type="ECO:0000256" key="5">
    <source>
        <dbReference type="ARBA" id="ARBA00023242"/>
    </source>
</evidence>
<dbReference type="STRING" id="1805483.A0A177ECB9"/>
<dbReference type="CDD" id="cd07979">
    <property type="entry name" value="HFD_TAF9"/>
    <property type="match status" value="1"/>
</dbReference>
<evidence type="ECO:0000313" key="7">
    <source>
        <dbReference type="Proteomes" id="UP000185944"/>
    </source>
</evidence>
<comment type="subcellular location">
    <subcellularLocation>
        <location evidence="1">Nucleus</location>
    </subcellularLocation>
</comment>
<keyword evidence="3" id="KW-0805">Transcription regulation</keyword>
<dbReference type="Gene3D" id="1.10.20.10">
    <property type="entry name" value="Histone, subunit A"/>
    <property type="match status" value="1"/>
</dbReference>
<evidence type="ECO:0000256" key="4">
    <source>
        <dbReference type="ARBA" id="ARBA00023163"/>
    </source>
</evidence>
<keyword evidence="6" id="KW-0648">Protein biosynthesis</keyword>
<dbReference type="Pfam" id="PF02291">
    <property type="entry name" value="TFIID-31kDa"/>
    <property type="match status" value="1"/>
</dbReference>